<sequence>MKKDDGESLYLKCDDGKYEGGSVTEISEGMKMRNFRRNSERIQRKLAENLRLNEEDEGKKRMELRKGLVFLRISREREECCSCSFFHLIEATIRYGSSTPLRAANTHELIPDIIFTSGQLVLCRFVMT</sequence>
<dbReference type="AlphaFoldDB" id="A0AAV1A1Z6"/>
<evidence type="ECO:0000313" key="1">
    <source>
        <dbReference type="EMBL" id="CAI8603906.1"/>
    </source>
</evidence>
<organism evidence="1 2">
    <name type="scientific">Vicia faba</name>
    <name type="common">Broad bean</name>
    <name type="synonym">Faba vulgaris</name>
    <dbReference type="NCBI Taxonomy" id="3906"/>
    <lineage>
        <taxon>Eukaryota</taxon>
        <taxon>Viridiplantae</taxon>
        <taxon>Streptophyta</taxon>
        <taxon>Embryophyta</taxon>
        <taxon>Tracheophyta</taxon>
        <taxon>Spermatophyta</taxon>
        <taxon>Magnoliopsida</taxon>
        <taxon>eudicotyledons</taxon>
        <taxon>Gunneridae</taxon>
        <taxon>Pentapetalae</taxon>
        <taxon>rosids</taxon>
        <taxon>fabids</taxon>
        <taxon>Fabales</taxon>
        <taxon>Fabaceae</taxon>
        <taxon>Papilionoideae</taxon>
        <taxon>50 kb inversion clade</taxon>
        <taxon>NPAAA clade</taxon>
        <taxon>Hologalegina</taxon>
        <taxon>IRL clade</taxon>
        <taxon>Fabeae</taxon>
        <taxon>Vicia</taxon>
    </lineage>
</organism>
<dbReference type="EMBL" id="OX451738">
    <property type="protein sequence ID" value="CAI8603906.1"/>
    <property type="molecule type" value="Genomic_DNA"/>
</dbReference>
<dbReference type="Proteomes" id="UP001157006">
    <property type="component" value="Chromosome 3"/>
</dbReference>
<accession>A0AAV1A1Z6</accession>
<reference evidence="1 2" key="1">
    <citation type="submission" date="2023-01" db="EMBL/GenBank/DDBJ databases">
        <authorList>
            <person name="Kreplak J."/>
        </authorList>
    </citation>
    <scope>NUCLEOTIDE SEQUENCE [LARGE SCALE GENOMIC DNA]</scope>
</reference>
<proteinExistence type="predicted"/>
<protein>
    <submittedName>
        <fullName evidence="1">Uncharacterized protein</fullName>
    </submittedName>
</protein>
<keyword evidence="2" id="KW-1185">Reference proteome</keyword>
<name>A0AAV1A1Z6_VICFA</name>
<evidence type="ECO:0000313" key="2">
    <source>
        <dbReference type="Proteomes" id="UP001157006"/>
    </source>
</evidence>
<gene>
    <name evidence="1" type="ORF">VFH_III107880</name>
</gene>